<evidence type="ECO:0000256" key="1">
    <source>
        <dbReference type="SAM" id="MobiDB-lite"/>
    </source>
</evidence>
<evidence type="ECO:0000256" key="2">
    <source>
        <dbReference type="SAM" id="Phobius"/>
    </source>
</evidence>
<dbReference type="AlphaFoldDB" id="T5A818"/>
<evidence type="ECO:0000313" key="5">
    <source>
        <dbReference type="Proteomes" id="UP000019374"/>
    </source>
</evidence>
<gene>
    <name evidence="4" type="ORF">OCS_06391</name>
</gene>
<feature type="region of interest" description="Disordered" evidence="1">
    <location>
        <begin position="266"/>
        <end position="323"/>
    </location>
</feature>
<keyword evidence="2" id="KW-0472">Membrane</keyword>
<feature type="compositionally biased region" description="Low complexity" evidence="1">
    <location>
        <begin position="268"/>
        <end position="302"/>
    </location>
</feature>
<dbReference type="EMBL" id="KE656210">
    <property type="protein sequence ID" value="EQK97896.1"/>
    <property type="molecule type" value="Genomic_DNA"/>
</dbReference>
<dbReference type="eggNOG" id="ENOG502SFYZ">
    <property type="taxonomic scope" value="Eukaryota"/>
</dbReference>
<proteinExistence type="predicted"/>
<feature type="chain" id="PRO_5004596634" evidence="3">
    <location>
        <begin position="17"/>
        <end position="455"/>
    </location>
</feature>
<feature type="transmembrane region" description="Helical" evidence="2">
    <location>
        <begin position="226"/>
        <end position="248"/>
    </location>
</feature>
<keyword evidence="2" id="KW-0812">Transmembrane</keyword>
<feature type="signal peptide" evidence="3">
    <location>
        <begin position="1"/>
        <end position="16"/>
    </location>
</feature>
<dbReference type="HOGENOM" id="CLU_020597_0_0_1"/>
<protein>
    <submittedName>
        <fullName evidence="4">Uncharacterized protein</fullName>
    </submittedName>
</protein>
<organism evidence="4 5">
    <name type="scientific">Ophiocordyceps sinensis (strain Co18 / CGMCC 3.14243)</name>
    <name type="common">Yarsagumba caterpillar fungus</name>
    <name type="synonym">Hirsutella sinensis</name>
    <dbReference type="NCBI Taxonomy" id="911162"/>
    <lineage>
        <taxon>Eukaryota</taxon>
        <taxon>Fungi</taxon>
        <taxon>Dikarya</taxon>
        <taxon>Ascomycota</taxon>
        <taxon>Pezizomycotina</taxon>
        <taxon>Sordariomycetes</taxon>
        <taxon>Hypocreomycetidae</taxon>
        <taxon>Hypocreales</taxon>
        <taxon>Ophiocordycipitaceae</taxon>
        <taxon>Ophiocordyceps</taxon>
    </lineage>
</organism>
<evidence type="ECO:0000313" key="4">
    <source>
        <dbReference type="EMBL" id="EQK97896.1"/>
    </source>
</evidence>
<keyword evidence="2" id="KW-1133">Transmembrane helix</keyword>
<name>T5A818_OPHSC</name>
<keyword evidence="3" id="KW-0732">Signal</keyword>
<evidence type="ECO:0000256" key="3">
    <source>
        <dbReference type="SAM" id="SignalP"/>
    </source>
</evidence>
<dbReference type="Proteomes" id="UP000019374">
    <property type="component" value="Unassembled WGS sequence"/>
</dbReference>
<reference evidence="4 5" key="1">
    <citation type="journal article" date="2013" name="Chin. Sci. Bull.">
        <title>Genome survey uncovers the secrets of sex and lifestyle in caterpillar fungus.</title>
        <authorList>
            <person name="Hu X."/>
            <person name="Zhang Y."/>
            <person name="Xiao G."/>
            <person name="Zheng P."/>
            <person name="Xia Y."/>
            <person name="Zhang X."/>
            <person name="St Leger R.J."/>
            <person name="Liu X."/>
            <person name="Wang C."/>
        </authorList>
    </citation>
    <scope>NUCLEOTIDE SEQUENCE [LARGE SCALE GENOMIC DNA]</scope>
    <source>
        <strain evidence="5">Co18 / CGMCC 3.14243</strain>
        <tissue evidence="4">Fruit-body</tissue>
    </source>
</reference>
<sequence length="455" mass="48016">MHRALFLILLASLVKAESPDGIHRIDKSPQTTRHRRLHPRDAGHVCGADMKLCPSSIGGGCCPENYECGRESCYATTRGPSTCGTKVGWYACAAVYGGGCCPDGYLCQRAANCVPPSGSSYTFDCPSSQYLCPSSMKYGCCPNGMGCGVDQCYSTTQTPVTRTDQGRVADVTATATTVASPVTPTASSDGGSEHQRVLKYYPAVIPKISSQGGKDTSGSDISRAQLSGIVAGCVSFAVLVLLAVFPLWKRLRSSEMTIVEIPKGSGGVSVDSVVTTSSARRSSGGGRPPSVHVSTELALTELESTEHTPTTPAEPGLVSHAGYPDQTFIQSPATYGEHHGLPASAISPDSSCFYDRQVRPMSDLSDMSSSFDAGSPRRRAPVNVAELEGQHGIAELPDSEASAVVDDWSMSMFGWVTCPPPPAYSPQQRTRIDGWASHVAASRLGVVDEEKHAPL</sequence>
<accession>T5A818</accession>
<dbReference type="OrthoDB" id="5292518at2759"/>